<gene>
    <name evidence="4" type="ORF">DFH07DRAFT_85498</name>
</gene>
<dbReference type="EMBL" id="JARJLG010000138">
    <property type="protein sequence ID" value="KAJ7738228.1"/>
    <property type="molecule type" value="Genomic_DNA"/>
</dbReference>
<feature type="transmembrane region" description="Helical" evidence="2">
    <location>
        <begin position="86"/>
        <end position="106"/>
    </location>
</feature>
<feature type="region of interest" description="Disordered" evidence="1">
    <location>
        <begin position="214"/>
        <end position="235"/>
    </location>
</feature>
<keyword evidence="3" id="KW-0732">Signal</keyword>
<keyword evidence="2" id="KW-0472">Membrane</keyword>
<sequence length="270" mass="29348">MAQINLPIVIGILLSYGALVYADLIPPTATLSVSTLFATDNGSSTGSNKTVNPPIQPPTASPGVPPPLQSTTSPPSEFDTVINNPIIIASVVTLIVALTILFALVIRVVRTRRLWRNAPPLPEAPYAYPTSLRRTISISGVAISPMSQADGPPVLPPIFHPEHVHISPPRSPFLDPPILPRAPSLVRTISSLSYLSEIQSSDIHQVQRETRGLSFAPGAPNYRPEMAASRSSLGTTKTRRASSVYVWNPDRIRRYGVLYDVEAGIRRWQR</sequence>
<keyword evidence="5" id="KW-1185">Reference proteome</keyword>
<keyword evidence="2" id="KW-1133">Transmembrane helix</keyword>
<evidence type="ECO:0000256" key="2">
    <source>
        <dbReference type="SAM" id="Phobius"/>
    </source>
</evidence>
<dbReference type="Proteomes" id="UP001215280">
    <property type="component" value="Unassembled WGS sequence"/>
</dbReference>
<evidence type="ECO:0000313" key="5">
    <source>
        <dbReference type="Proteomes" id="UP001215280"/>
    </source>
</evidence>
<evidence type="ECO:0000256" key="3">
    <source>
        <dbReference type="SAM" id="SignalP"/>
    </source>
</evidence>
<evidence type="ECO:0000313" key="4">
    <source>
        <dbReference type="EMBL" id="KAJ7738228.1"/>
    </source>
</evidence>
<feature type="compositionally biased region" description="Pro residues" evidence="1">
    <location>
        <begin position="54"/>
        <end position="68"/>
    </location>
</feature>
<name>A0AAD7MYZ2_9AGAR</name>
<comment type="caution">
    <text evidence="4">The sequence shown here is derived from an EMBL/GenBank/DDBJ whole genome shotgun (WGS) entry which is preliminary data.</text>
</comment>
<protein>
    <recommendedName>
        <fullName evidence="6">Transmembrane protein</fullName>
    </recommendedName>
</protein>
<feature type="chain" id="PRO_5041970330" description="Transmembrane protein" evidence="3">
    <location>
        <begin position="23"/>
        <end position="270"/>
    </location>
</feature>
<feature type="signal peptide" evidence="3">
    <location>
        <begin position="1"/>
        <end position="22"/>
    </location>
</feature>
<keyword evidence="2" id="KW-0812">Transmembrane</keyword>
<proteinExistence type="predicted"/>
<organism evidence="4 5">
    <name type="scientific">Mycena maculata</name>
    <dbReference type="NCBI Taxonomy" id="230809"/>
    <lineage>
        <taxon>Eukaryota</taxon>
        <taxon>Fungi</taxon>
        <taxon>Dikarya</taxon>
        <taxon>Basidiomycota</taxon>
        <taxon>Agaricomycotina</taxon>
        <taxon>Agaricomycetes</taxon>
        <taxon>Agaricomycetidae</taxon>
        <taxon>Agaricales</taxon>
        <taxon>Marasmiineae</taxon>
        <taxon>Mycenaceae</taxon>
        <taxon>Mycena</taxon>
    </lineage>
</organism>
<dbReference type="AlphaFoldDB" id="A0AAD7MYZ2"/>
<feature type="compositionally biased region" description="Polar residues" evidence="1">
    <location>
        <begin position="42"/>
        <end position="53"/>
    </location>
</feature>
<feature type="region of interest" description="Disordered" evidence="1">
    <location>
        <begin position="42"/>
        <end position="75"/>
    </location>
</feature>
<evidence type="ECO:0008006" key="6">
    <source>
        <dbReference type="Google" id="ProtNLM"/>
    </source>
</evidence>
<evidence type="ECO:0000256" key="1">
    <source>
        <dbReference type="SAM" id="MobiDB-lite"/>
    </source>
</evidence>
<accession>A0AAD7MYZ2</accession>
<reference evidence="4" key="1">
    <citation type="submission" date="2023-03" db="EMBL/GenBank/DDBJ databases">
        <title>Massive genome expansion in bonnet fungi (Mycena s.s.) driven by repeated elements and novel gene families across ecological guilds.</title>
        <authorList>
            <consortium name="Lawrence Berkeley National Laboratory"/>
            <person name="Harder C.B."/>
            <person name="Miyauchi S."/>
            <person name="Viragh M."/>
            <person name="Kuo A."/>
            <person name="Thoen E."/>
            <person name="Andreopoulos B."/>
            <person name="Lu D."/>
            <person name="Skrede I."/>
            <person name="Drula E."/>
            <person name="Henrissat B."/>
            <person name="Morin E."/>
            <person name="Kohler A."/>
            <person name="Barry K."/>
            <person name="LaButti K."/>
            <person name="Morin E."/>
            <person name="Salamov A."/>
            <person name="Lipzen A."/>
            <person name="Mereny Z."/>
            <person name="Hegedus B."/>
            <person name="Baldrian P."/>
            <person name="Stursova M."/>
            <person name="Weitz H."/>
            <person name="Taylor A."/>
            <person name="Grigoriev I.V."/>
            <person name="Nagy L.G."/>
            <person name="Martin F."/>
            <person name="Kauserud H."/>
        </authorList>
    </citation>
    <scope>NUCLEOTIDE SEQUENCE</scope>
    <source>
        <strain evidence="4">CBHHK188m</strain>
    </source>
</reference>